<reference evidence="3" key="1">
    <citation type="submission" date="2016-02" db="EMBL/GenBank/DDBJ databases">
        <title>Draft genome sequence of Microdochium bolleyi, a fungal endophyte of beachgrass.</title>
        <authorList>
            <consortium name="DOE Joint Genome Institute"/>
            <person name="David A.S."/>
            <person name="May G."/>
            <person name="Haridas S."/>
            <person name="Lim J."/>
            <person name="Wang M."/>
            <person name="Labutti K."/>
            <person name="Lipzen A."/>
            <person name="Barry K."/>
            <person name="Grigoriev I.V."/>
        </authorList>
    </citation>
    <scope>NUCLEOTIDE SEQUENCE [LARGE SCALE GENOMIC DNA]</scope>
    <source>
        <strain evidence="3">J235TASD1</strain>
    </source>
</reference>
<dbReference type="AlphaFoldDB" id="A0A136JDF8"/>
<accession>A0A136JDF8</accession>
<feature type="chain" id="PRO_5007293683" evidence="1">
    <location>
        <begin position="21"/>
        <end position="83"/>
    </location>
</feature>
<dbReference type="Proteomes" id="UP000070501">
    <property type="component" value="Unassembled WGS sequence"/>
</dbReference>
<protein>
    <submittedName>
        <fullName evidence="2">Uncharacterized protein</fullName>
    </submittedName>
</protein>
<gene>
    <name evidence="2" type="ORF">Micbo1qcDRAFT_200605</name>
</gene>
<keyword evidence="1" id="KW-0732">Signal</keyword>
<keyword evidence="3" id="KW-1185">Reference proteome</keyword>
<organism evidence="2 3">
    <name type="scientific">Microdochium bolleyi</name>
    <dbReference type="NCBI Taxonomy" id="196109"/>
    <lineage>
        <taxon>Eukaryota</taxon>
        <taxon>Fungi</taxon>
        <taxon>Dikarya</taxon>
        <taxon>Ascomycota</taxon>
        <taxon>Pezizomycotina</taxon>
        <taxon>Sordariomycetes</taxon>
        <taxon>Xylariomycetidae</taxon>
        <taxon>Xylariales</taxon>
        <taxon>Microdochiaceae</taxon>
        <taxon>Microdochium</taxon>
    </lineage>
</organism>
<sequence>MKCTTTATATLTLLVASAAAIPAGVIEAGGGSDRPVVAKDCYCAPIAGACADSCGNPVCWSNCWGGGPWGKAATETDAAAEAE</sequence>
<evidence type="ECO:0000313" key="3">
    <source>
        <dbReference type="Proteomes" id="UP000070501"/>
    </source>
</evidence>
<dbReference type="InParanoid" id="A0A136JDF8"/>
<evidence type="ECO:0000256" key="1">
    <source>
        <dbReference type="SAM" id="SignalP"/>
    </source>
</evidence>
<feature type="signal peptide" evidence="1">
    <location>
        <begin position="1"/>
        <end position="20"/>
    </location>
</feature>
<dbReference type="OrthoDB" id="10414268at2759"/>
<evidence type="ECO:0000313" key="2">
    <source>
        <dbReference type="EMBL" id="KXJ95176.1"/>
    </source>
</evidence>
<name>A0A136JDF8_9PEZI</name>
<dbReference type="EMBL" id="KQ964246">
    <property type="protein sequence ID" value="KXJ95176.1"/>
    <property type="molecule type" value="Genomic_DNA"/>
</dbReference>
<proteinExistence type="predicted"/>